<dbReference type="EMBL" id="BMHT01000010">
    <property type="protein sequence ID" value="GGF26418.1"/>
    <property type="molecule type" value="Genomic_DNA"/>
</dbReference>
<evidence type="ECO:0008006" key="3">
    <source>
        <dbReference type="Google" id="ProtNLM"/>
    </source>
</evidence>
<keyword evidence="2" id="KW-1185">Reference proteome</keyword>
<accession>A0ABQ1UUD9</accession>
<comment type="caution">
    <text evidence="1">The sequence shown here is derived from an EMBL/GenBank/DDBJ whole genome shotgun (WGS) entry which is preliminary data.</text>
</comment>
<reference evidence="2" key="1">
    <citation type="journal article" date="2019" name="Int. J. Syst. Evol. Microbiol.">
        <title>The Global Catalogue of Microorganisms (GCM) 10K type strain sequencing project: providing services to taxonomists for standard genome sequencing and annotation.</title>
        <authorList>
            <consortium name="The Broad Institute Genomics Platform"/>
            <consortium name="The Broad Institute Genome Sequencing Center for Infectious Disease"/>
            <person name="Wu L."/>
            <person name="Ma J."/>
        </authorList>
    </citation>
    <scope>NUCLEOTIDE SEQUENCE [LARGE SCALE GENOMIC DNA]</scope>
    <source>
        <strain evidence="2">CGMCC 1.15197</strain>
    </source>
</reference>
<organism evidence="1 2">
    <name type="scientific">Hymenobacter cavernae</name>
    <dbReference type="NCBI Taxonomy" id="2044852"/>
    <lineage>
        <taxon>Bacteria</taxon>
        <taxon>Pseudomonadati</taxon>
        <taxon>Bacteroidota</taxon>
        <taxon>Cytophagia</taxon>
        <taxon>Cytophagales</taxon>
        <taxon>Hymenobacteraceae</taxon>
        <taxon>Hymenobacter</taxon>
    </lineage>
</organism>
<proteinExistence type="predicted"/>
<dbReference type="Proteomes" id="UP000632273">
    <property type="component" value="Unassembled WGS sequence"/>
</dbReference>
<name>A0ABQ1UUD9_9BACT</name>
<evidence type="ECO:0000313" key="2">
    <source>
        <dbReference type="Proteomes" id="UP000632273"/>
    </source>
</evidence>
<protein>
    <recommendedName>
        <fullName evidence="3">XRE family transcriptional regulator</fullName>
    </recommendedName>
</protein>
<sequence>MPLSTDPNKLPHVKALLNDWGISATDLANGIGLNTKTVSNKFSPSFRDTFSPDQQQAVKEYLKHLRDAVDHLLQDWE</sequence>
<evidence type="ECO:0000313" key="1">
    <source>
        <dbReference type="EMBL" id="GGF26418.1"/>
    </source>
</evidence>
<gene>
    <name evidence="1" type="ORF">GCM10011383_42430</name>
</gene>